<feature type="compositionally biased region" description="Polar residues" evidence="1">
    <location>
        <begin position="1"/>
        <end position="19"/>
    </location>
</feature>
<protein>
    <submittedName>
        <fullName evidence="2">Uncharacterized protein</fullName>
    </submittedName>
</protein>
<accession>A0A364MWQ3</accession>
<dbReference type="STRING" id="183478.A0A364MWQ3"/>
<keyword evidence="3" id="KW-1185">Reference proteome</keyword>
<evidence type="ECO:0000256" key="1">
    <source>
        <dbReference type="SAM" id="MobiDB-lite"/>
    </source>
</evidence>
<evidence type="ECO:0000313" key="3">
    <source>
        <dbReference type="Proteomes" id="UP000249619"/>
    </source>
</evidence>
<feature type="region of interest" description="Disordered" evidence="1">
    <location>
        <begin position="341"/>
        <end position="406"/>
    </location>
</feature>
<reference evidence="3" key="1">
    <citation type="submission" date="2018-05" db="EMBL/GenBank/DDBJ databases">
        <title>Draft genome sequence of Stemphylium lycopersici strain CIDEFI 213.</title>
        <authorList>
            <person name="Medina R."/>
            <person name="Franco M.E.E."/>
            <person name="Lucentini C.G."/>
            <person name="Saparrat M.C.N."/>
            <person name="Balatti P.A."/>
        </authorList>
    </citation>
    <scope>NUCLEOTIDE SEQUENCE [LARGE SCALE GENOMIC DNA]</scope>
    <source>
        <strain evidence="3">CIDEFI 213</strain>
    </source>
</reference>
<evidence type="ECO:0000313" key="2">
    <source>
        <dbReference type="EMBL" id="RAR05744.1"/>
    </source>
</evidence>
<feature type="region of interest" description="Disordered" evidence="1">
    <location>
        <begin position="147"/>
        <end position="177"/>
    </location>
</feature>
<dbReference type="EMBL" id="QGDH01000127">
    <property type="protein sequence ID" value="RAR05744.1"/>
    <property type="molecule type" value="Genomic_DNA"/>
</dbReference>
<organism evidence="2 3">
    <name type="scientific">Stemphylium lycopersici</name>
    <name type="common">Tomato gray leaf spot disease fungus</name>
    <name type="synonym">Thyrospora lycopersici</name>
    <dbReference type="NCBI Taxonomy" id="183478"/>
    <lineage>
        <taxon>Eukaryota</taxon>
        <taxon>Fungi</taxon>
        <taxon>Dikarya</taxon>
        <taxon>Ascomycota</taxon>
        <taxon>Pezizomycotina</taxon>
        <taxon>Dothideomycetes</taxon>
        <taxon>Pleosporomycetidae</taxon>
        <taxon>Pleosporales</taxon>
        <taxon>Pleosporineae</taxon>
        <taxon>Pleosporaceae</taxon>
        <taxon>Stemphylium</taxon>
    </lineage>
</organism>
<sequence>MKGSPHNSKPSLGKSNYGASDSVPERHLYTPSSIGNVYSHIEEAIEGTEDMGGLHGHRESINQRLGNANDLGLSHTPNLGFDMEEIATRDLYSSIQKQRPATQRDSTIRRGVWNYSERSSPGCLSRDFGDNPSGAYMMHRRSFSVEGPSVASMSSMQQPSSRNSSSPPQVSGKRYGPFLGRFRNSEDAKVYRRDRMRFGRMPWRDPASDPTIVKTEENRVFNVERIYNAMVCGDFARDNAKSTALKRWVHEPHYQSDLVEAYAHKVFDCLLEQVKGGFRGWHQNDYVNDERKGEDDDKDVDCAGRLENIIAALQQEKSICENVMSSAWQIRMFVNAPKAYAKRKDQNRVGNSKRPNAKDSETMDYSPRALKKSRKTAARSRQIRDRSMVPERTTSRGATPEEHYYPTELPYFSTPSIQRLTVSPQVSFLAPQAPSMRPMLSAIDENIGYSRSAMSPSATSLVAHLQTSGRQEIQSVASILPIRQSPMSLAVMQQSNLSASPTPDEVNPVVVSQSFSPWQEAHYLQGLSGTVQLANNPDFAGIEDWQHEAQPHLQYGAYGNADLSEQHPEMGICLSDLELSPIDPVDAIGDDDAFKHLWQ</sequence>
<feature type="compositionally biased region" description="Low complexity" evidence="1">
    <location>
        <begin position="148"/>
        <end position="171"/>
    </location>
</feature>
<feature type="region of interest" description="Disordered" evidence="1">
    <location>
        <begin position="1"/>
        <end position="27"/>
    </location>
</feature>
<dbReference type="AlphaFoldDB" id="A0A364MWQ3"/>
<feature type="compositionally biased region" description="Basic residues" evidence="1">
    <location>
        <begin position="369"/>
        <end position="378"/>
    </location>
</feature>
<proteinExistence type="predicted"/>
<dbReference type="Proteomes" id="UP000249619">
    <property type="component" value="Unassembled WGS sequence"/>
</dbReference>
<name>A0A364MWQ3_STELY</name>
<gene>
    <name evidence="2" type="ORF">DDE83_007257</name>
</gene>
<comment type="caution">
    <text evidence="2">The sequence shown here is derived from an EMBL/GenBank/DDBJ whole genome shotgun (WGS) entry which is preliminary data.</text>
</comment>